<dbReference type="HOGENOM" id="CLU_202404_0_0_9"/>
<organism evidence="1 2">
    <name type="scientific">Hungatella hathewayi WAL-18680</name>
    <dbReference type="NCBI Taxonomy" id="742737"/>
    <lineage>
        <taxon>Bacteria</taxon>
        <taxon>Bacillati</taxon>
        <taxon>Bacillota</taxon>
        <taxon>Clostridia</taxon>
        <taxon>Lachnospirales</taxon>
        <taxon>Lachnospiraceae</taxon>
        <taxon>Hungatella</taxon>
    </lineage>
</organism>
<reference evidence="1 2" key="1">
    <citation type="submission" date="2011-08" db="EMBL/GenBank/DDBJ databases">
        <title>The Genome Sequence of Clostridium hathewayi WAL-18680.</title>
        <authorList>
            <consortium name="The Broad Institute Genome Sequencing Platform"/>
            <person name="Earl A."/>
            <person name="Ward D."/>
            <person name="Feldgarden M."/>
            <person name="Gevers D."/>
            <person name="Finegold S.M."/>
            <person name="Summanen P.H."/>
            <person name="Molitoris D.R."/>
            <person name="Song M."/>
            <person name="Daigneault M."/>
            <person name="Allen-Vercoe E."/>
            <person name="Young S.K."/>
            <person name="Zeng Q."/>
            <person name="Gargeya S."/>
            <person name="Fitzgerald M."/>
            <person name="Haas B."/>
            <person name="Abouelleil A."/>
            <person name="Alvarado L."/>
            <person name="Arachchi H.M."/>
            <person name="Berlin A."/>
            <person name="Brown A."/>
            <person name="Chapman S.B."/>
            <person name="Chen Z."/>
            <person name="Dunbar C."/>
            <person name="Freedman E."/>
            <person name="Gearin G."/>
            <person name="Gellesch M."/>
            <person name="Goldberg J."/>
            <person name="Griggs A."/>
            <person name="Gujja S."/>
            <person name="Heiman D."/>
            <person name="Howarth C."/>
            <person name="Larson L."/>
            <person name="Lui A."/>
            <person name="MacDonald P.J.P."/>
            <person name="Montmayeur A."/>
            <person name="Murphy C."/>
            <person name="Neiman D."/>
            <person name="Pearson M."/>
            <person name="Priest M."/>
            <person name="Roberts A."/>
            <person name="Saif S."/>
            <person name="Shea T."/>
            <person name="Shenoy N."/>
            <person name="Sisk P."/>
            <person name="Stolte C."/>
            <person name="Sykes S."/>
            <person name="Wortman J."/>
            <person name="Nusbaum C."/>
            <person name="Birren B."/>
        </authorList>
    </citation>
    <scope>NUCLEOTIDE SEQUENCE [LARGE SCALE GENOMIC DNA]</scope>
    <source>
        <strain evidence="1 2">WAL-18680</strain>
    </source>
</reference>
<comment type="caution">
    <text evidence="1">The sequence shown here is derived from an EMBL/GenBank/DDBJ whole genome shotgun (WGS) entry which is preliminary data.</text>
</comment>
<keyword evidence="2" id="KW-1185">Reference proteome</keyword>
<protein>
    <submittedName>
        <fullName evidence="1">Uncharacterized protein</fullName>
    </submittedName>
</protein>
<dbReference type="Proteomes" id="UP000005384">
    <property type="component" value="Unassembled WGS sequence"/>
</dbReference>
<dbReference type="CDD" id="cd21631">
    <property type="entry name" value="RHH_CopG_NikR-like"/>
    <property type="match status" value="1"/>
</dbReference>
<evidence type="ECO:0000313" key="2">
    <source>
        <dbReference type="Proteomes" id="UP000005384"/>
    </source>
</evidence>
<name>G5ILH1_9FIRM</name>
<dbReference type="OrthoDB" id="2627741at2"/>
<dbReference type="EMBL" id="ADLN01000120">
    <property type="protein sequence ID" value="EHI57240.1"/>
    <property type="molecule type" value="Genomic_DNA"/>
</dbReference>
<dbReference type="SUPFAM" id="SSF47598">
    <property type="entry name" value="Ribbon-helix-helix"/>
    <property type="match status" value="1"/>
</dbReference>
<dbReference type="PATRIC" id="fig|742737.3.peg.4333"/>
<dbReference type="GO" id="GO:0006355">
    <property type="term" value="P:regulation of DNA-templated transcription"/>
    <property type="evidence" value="ECO:0007669"/>
    <property type="project" value="InterPro"/>
</dbReference>
<accession>G5ILH1</accession>
<dbReference type="RefSeq" id="WP_006782337.1">
    <property type="nucleotide sequence ID" value="NZ_CP040506.1"/>
</dbReference>
<sequence>MGENFVVRPKRSDKKEDKSVIMTIRIDRELQEEYDKLAGKSSRSRNELINMALRYALANLEFVPDEE</sequence>
<dbReference type="InterPro" id="IPR010985">
    <property type="entry name" value="Ribbon_hlx_hlx"/>
</dbReference>
<proteinExistence type="predicted"/>
<evidence type="ECO:0000313" key="1">
    <source>
        <dbReference type="EMBL" id="EHI57240.1"/>
    </source>
</evidence>
<gene>
    <name evidence="1" type="ORF">HMPREF9473_04349</name>
</gene>
<dbReference type="AlphaFoldDB" id="G5ILH1"/>